<feature type="signal peptide" evidence="12">
    <location>
        <begin position="1"/>
        <end position="25"/>
    </location>
</feature>
<evidence type="ECO:0000256" key="11">
    <source>
        <dbReference type="SAM" id="MobiDB-lite"/>
    </source>
</evidence>
<keyword evidence="9" id="KW-0325">Glycoprotein</keyword>
<keyword evidence="4" id="KW-1003">Cell membrane</keyword>
<feature type="domain" description="Bifunctional inhibitor/plant lipid transfer protein/seed storage helical" evidence="13">
    <location>
        <begin position="11"/>
        <end position="101"/>
    </location>
</feature>
<evidence type="ECO:0000256" key="7">
    <source>
        <dbReference type="ARBA" id="ARBA00023121"/>
    </source>
</evidence>
<dbReference type="Pfam" id="PF14368">
    <property type="entry name" value="LTP_2"/>
    <property type="match status" value="1"/>
</dbReference>
<comment type="similarity">
    <text evidence="2">Belongs to the plant LTP family.</text>
</comment>
<dbReference type="GO" id="GO:0005886">
    <property type="term" value="C:plasma membrane"/>
    <property type="evidence" value="ECO:0007669"/>
    <property type="project" value="UniProtKB-SubCell"/>
</dbReference>
<dbReference type="InterPro" id="IPR000528">
    <property type="entry name" value="Plant_nsLTP"/>
</dbReference>
<dbReference type="Gene3D" id="1.10.110.10">
    <property type="entry name" value="Plant lipid-transfer and hydrophobic proteins"/>
    <property type="match status" value="1"/>
</dbReference>
<dbReference type="PANTHER" id="PTHR33044">
    <property type="entry name" value="BIFUNCTIONAL INHIBITOR/LIPID-TRANSFER PROTEIN/SEED STORAGE 2S ALBUMIN SUPERFAMILY PROTEIN-RELATED"/>
    <property type="match status" value="1"/>
</dbReference>
<dbReference type="GO" id="GO:0008289">
    <property type="term" value="F:lipid binding"/>
    <property type="evidence" value="ECO:0007669"/>
    <property type="project" value="UniProtKB-KW"/>
</dbReference>
<evidence type="ECO:0000256" key="1">
    <source>
        <dbReference type="ARBA" id="ARBA00004609"/>
    </source>
</evidence>
<keyword evidence="5" id="KW-0336">GPI-anchor</keyword>
<dbReference type="InterPro" id="IPR036312">
    <property type="entry name" value="Bifun_inhib/LTP/seed_sf"/>
</dbReference>
<evidence type="ECO:0000256" key="9">
    <source>
        <dbReference type="ARBA" id="ARBA00023180"/>
    </source>
</evidence>
<keyword evidence="15" id="KW-1185">Reference proteome</keyword>
<feature type="compositionally biased region" description="Low complexity" evidence="11">
    <location>
        <begin position="103"/>
        <end position="117"/>
    </location>
</feature>
<dbReference type="AlphaFoldDB" id="A0AA35ZAC8"/>
<keyword evidence="5" id="KW-0472">Membrane</keyword>
<dbReference type="InterPro" id="IPR043325">
    <property type="entry name" value="LTSS"/>
</dbReference>
<protein>
    <recommendedName>
        <fullName evidence="13">Bifunctional inhibitor/plant lipid transfer protein/seed storage helical domain-containing protein</fullName>
    </recommendedName>
</protein>
<evidence type="ECO:0000256" key="10">
    <source>
        <dbReference type="ARBA" id="ARBA00023288"/>
    </source>
</evidence>
<accession>A0AA35ZAC8</accession>
<evidence type="ECO:0000259" key="13">
    <source>
        <dbReference type="Pfam" id="PF14368"/>
    </source>
</evidence>
<keyword evidence="7" id="KW-0446">Lipid-binding</keyword>
<evidence type="ECO:0000256" key="12">
    <source>
        <dbReference type="SAM" id="SignalP"/>
    </source>
</evidence>
<keyword evidence="6 12" id="KW-0732">Signal</keyword>
<evidence type="ECO:0000313" key="14">
    <source>
        <dbReference type="EMBL" id="CAI9288810.1"/>
    </source>
</evidence>
<evidence type="ECO:0000256" key="5">
    <source>
        <dbReference type="ARBA" id="ARBA00022622"/>
    </source>
</evidence>
<evidence type="ECO:0000256" key="3">
    <source>
        <dbReference type="ARBA" id="ARBA00022448"/>
    </source>
</evidence>
<keyword evidence="10" id="KW-0449">Lipoprotein</keyword>
<feature type="chain" id="PRO_5041392754" description="Bifunctional inhibitor/plant lipid transfer protein/seed storage helical domain-containing protein" evidence="12">
    <location>
        <begin position="26"/>
        <end position="150"/>
    </location>
</feature>
<sequence length="150" mass="15169">MASSFLLTVVVALMVMSVSVSTAQAQADCASKLLPCAQYLNATTKPPNSCCDPIKEAVATDLQCLCNLYENPAFLSGIGINVAQALRLPQLCGIPSDTTACNTTAQSPTGSTTQTPPGRTPGAGGGNGVGKIASSGVIGLLLISACMMLF</sequence>
<dbReference type="GO" id="GO:0098552">
    <property type="term" value="C:side of membrane"/>
    <property type="evidence" value="ECO:0007669"/>
    <property type="project" value="UniProtKB-KW"/>
</dbReference>
<dbReference type="SUPFAM" id="SSF47699">
    <property type="entry name" value="Bifunctional inhibitor/lipid-transfer protein/seed storage 2S albumin"/>
    <property type="match status" value="1"/>
</dbReference>
<dbReference type="PRINTS" id="PR00382">
    <property type="entry name" value="LIPIDTRNSFER"/>
</dbReference>
<gene>
    <name evidence="14" type="ORF">LSALG_LOCUS28080</name>
</gene>
<dbReference type="GO" id="GO:0006869">
    <property type="term" value="P:lipid transport"/>
    <property type="evidence" value="ECO:0007669"/>
    <property type="project" value="InterPro"/>
</dbReference>
<reference evidence="14" key="1">
    <citation type="submission" date="2023-04" db="EMBL/GenBank/DDBJ databases">
        <authorList>
            <person name="Vijverberg K."/>
            <person name="Xiong W."/>
            <person name="Schranz E."/>
        </authorList>
    </citation>
    <scope>NUCLEOTIDE SEQUENCE</scope>
</reference>
<keyword evidence="3" id="KW-0813">Transport</keyword>
<keyword evidence="8" id="KW-1015">Disulfide bond</keyword>
<comment type="subcellular location">
    <subcellularLocation>
        <location evidence="1">Cell membrane</location>
        <topology evidence="1">Lipid-anchor</topology>
        <topology evidence="1">GPI-anchor</topology>
    </subcellularLocation>
</comment>
<evidence type="ECO:0000313" key="15">
    <source>
        <dbReference type="Proteomes" id="UP001177003"/>
    </source>
</evidence>
<dbReference type="InterPro" id="IPR016140">
    <property type="entry name" value="Bifunc_inhib/LTP/seed_store"/>
</dbReference>
<evidence type="ECO:0000256" key="6">
    <source>
        <dbReference type="ARBA" id="ARBA00022729"/>
    </source>
</evidence>
<evidence type="ECO:0000256" key="2">
    <source>
        <dbReference type="ARBA" id="ARBA00009748"/>
    </source>
</evidence>
<evidence type="ECO:0000256" key="4">
    <source>
        <dbReference type="ARBA" id="ARBA00022475"/>
    </source>
</evidence>
<dbReference type="CDD" id="cd00010">
    <property type="entry name" value="AAI_LTSS"/>
    <property type="match status" value="1"/>
</dbReference>
<dbReference type="EMBL" id="OX465082">
    <property type="protein sequence ID" value="CAI9288810.1"/>
    <property type="molecule type" value="Genomic_DNA"/>
</dbReference>
<proteinExistence type="inferred from homology"/>
<name>A0AA35ZAC8_LACSI</name>
<feature type="region of interest" description="Disordered" evidence="11">
    <location>
        <begin position="103"/>
        <end position="126"/>
    </location>
</feature>
<organism evidence="14 15">
    <name type="scientific">Lactuca saligna</name>
    <name type="common">Willowleaf lettuce</name>
    <dbReference type="NCBI Taxonomy" id="75948"/>
    <lineage>
        <taxon>Eukaryota</taxon>
        <taxon>Viridiplantae</taxon>
        <taxon>Streptophyta</taxon>
        <taxon>Embryophyta</taxon>
        <taxon>Tracheophyta</taxon>
        <taxon>Spermatophyta</taxon>
        <taxon>Magnoliopsida</taxon>
        <taxon>eudicotyledons</taxon>
        <taxon>Gunneridae</taxon>
        <taxon>Pentapetalae</taxon>
        <taxon>asterids</taxon>
        <taxon>campanulids</taxon>
        <taxon>Asterales</taxon>
        <taxon>Asteraceae</taxon>
        <taxon>Cichorioideae</taxon>
        <taxon>Cichorieae</taxon>
        <taxon>Lactucinae</taxon>
        <taxon>Lactuca</taxon>
    </lineage>
</organism>
<dbReference type="Proteomes" id="UP001177003">
    <property type="component" value="Chromosome 6"/>
</dbReference>
<evidence type="ECO:0000256" key="8">
    <source>
        <dbReference type="ARBA" id="ARBA00023157"/>
    </source>
</evidence>